<proteinExistence type="predicted"/>
<organism evidence="1 2">
    <name type="scientific">Sinorhizobium americanum</name>
    <dbReference type="NCBI Taxonomy" id="194963"/>
    <lineage>
        <taxon>Bacteria</taxon>
        <taxon>Pseudomonadati</taxon>
        <taxon>Pseudomonadota</taxon>
        <taxon>Alphaproteobacteria</taxon>
        <taxon>Hyphomicrobiales</taxon>
        <taxon>Rhizobiaceae</taxon>
        <taxon>Sinorhizobium/Ensifer group</taxon>
        <taxon>Sinorhizobium</taxon>
    </lineage>
</organism>
<sequence length="64" mass="6958">MQHDRYELVLDPTDHWTVWDNLTGVPAVFAGQILAGLTEAEAKAALRVLTAVERKPSKAAENAA</sequence>
<dbReference type="EMBL" id="SLVU01000011">
    <property type="protein sequence ID" value="TCN29067.1"/>
    <property type="molecule type" value="Genomic_DNA"/>
</dbReference>
<name>A0A4R2BNI1_9HYPH</name>
<dbReference type="Proteomes" id="UP000295043">
    <property type="component" value="Unassembled WGS sequence"/>
</dbReference>
<dbReference type="AlphaFoldDB" id="A0A4R2BNI1"/>
<protein>
    <submittedName>
        <fullName evidence="1">Uncharacterized protein</fullName>
    </submittedName>
</protein>
<accession>A0A4R2BNI1</accession>
<gene>
    <name evidence="1" type="ORF">EV184_111169</name>
</gene>
<comment type="caution">
    <text evidence="1">The sequence shown here is derived from an EMBL/GenBank/DDBJ whole genome shotgun (WGS) entry which is preliminary data.</text>
</comment>
<evidence type="ECO:0000313" key="2">
    <source>
        <dbReference type="Proteomes" id="UP000295043"/>
    </source>
</evidence>
<evidence type="ECO:0000313" key="1">
    <source>
        <dbReference type="EMBL" id="TCN29067.1"/>
    </source>
</evidence>
<reference evidence="1 2" key="1">
    <citation type="submission" date="2019-03" db="EMBL/GenBank/DDBJ databases">
        <title>Genomic Encyclopedia of Type Strains, Phase IV (KMG-V): Genome sequencing to study the core and pangenomes of soil and plant-associated prokaryotes.</title>
        <authorList>
            <person name="Whitman W."/>
        </authorList>
    </citation>
    <scope>NUCLEOTIDE SEQUENCE [LARGE SCALE GENOMIC DNA]</scope>
    <source>
        <strain evidence="1 2">23C40</strain>
    </source>
</reference>
<dbReference type="RefSeq" id="WP_132077393.1">
    <property type="nucleotide sequence ID" value="NZ_SLVU01000011.1"/>
</dbReference>